<dbReference type="SUPFAM" id="SSF50978">
    <property type="entry name" value="WD40 repeat-like"/>
    <property type="match status" value="1"/>
</dbReference>
<feature type="repeat" description="WD" evidence="4">
    <location>
        <begin position="117"/>
        <end position="158"/>
    </location>
</feature>
<evidence type="ECO:0000256" key="1">
    <source>
        <dbReference type="ARBA" id="ARBA00022574"/>
    </source>
</evidence>
<gene>
    <name evidence="6" type="primary">PK1IP</name>
</gene>
<sequence length="367" mass="42221">MDWIDEYNFIVGTYESFIIGYKFNHETREFTLAFTDEAHSGSVRALATGGKYLLSSGSDENIKIYNLRNNKEFGSLHHSEGLVRSMVFFDSRYLFTASDDHNLYVLKTGSWKLEKTLFKHQSPVTDVSIHPSGKLALSIGDDQKLVTWNLIKGRSAYITNLRERPDLVKWSPKGDHYFVGFCKHIDIYSVETTEILYSLQVSGRSNAVAFLDDDIFLVATENPKIEVHSLKEQKMLFDFEAHEKRVRCLEVLQNNEDKVIVSVNDGWMKLWELSKDMKEFTLLGQVDTHCRITCLKVHLIPVIAEAKEVKKTSLTQDLLEEVKIRSSTIDEEIKSVKEKRKATEVVNTKAEDRTASKKRKRKVKKTN</sequence>
<dbReference type="PANTHER" id="PTHR44675">
    <property type="entry name" value="PAK1 INTERACTING PROTEIN 1"/>
    <property type="match status" value="1"/>
</dbReference>
<dbReference type="AlphaFoldDB" id="D3PIX1"/>
<dbReference type="SMART" id="SM00320">
    <property type="entry name" value="WD40"/>
    <property type="match status" value="5"/>
</dbReference>
<evidence type="ECO:0000256" key="3">
    <source>
        <dbReference type="ARBA" id="ARBA00045213"/>
    </source>
</evidence>
<dbReference type="OrthoDB" id="308449at2759"/>
<evidence type="ECO:0000256" key="5">
    <source>
        <dbReference type="SAM" id="MobiDB-lite"/>
    </source>
</evidence>
<comment type="function">
    <text evidence="3">Negatively regulates the PAK1 kinase. PAK1 is a member of the PAK kinase family, which has been shown to play a positive role in the regulation of signaling pathways involving MAPK8 and RELA. PAK1 exists as an inactive homodimer, which is activated by binding of small GTPases such as CDC42 to an N-terminal regulatory domain. PAK1IP1 also binds to the N-terminus of PAK1, and inhibits the specific activation of PAK1 by CDC42. May be involved in ribosomal large subunit assembly.</text>
</comment>
<dbReference type="InterPro" id="IPR036322">
    <property type="entry name" value="WD40_repeat_dom_sf"/>
</dbReference>
<dbReference type="PROSITE" id="PS50082">
    <property type="entry name" value="WD_REPEATS_2"/>
    <property type="match status" value="1"/>
</dbReference>
<feature type="compositionally biased region" description="Basic residues" evidence="5">
    <location>
        <begin position="356"/>
        <end position="367"/>
    </location>
</feature>
<organism evidence="6">
    <name type="scientific">Lepeophtheirus salmonis</name>
    <name type="common">Salmon louse</name>
    <name type="synonym">Caligus salmonis</name>
    <dbReference type="NCBI Taxonomy" id="72036"/>
    <lineage>
        <taxon>Eukaryota</taxon>
        <taxon>Metazoa</taxon>
        <taxon>Ecdysozoa</taxon>
        <taxon>Arthropoda</taxon>
        <taxon>Crustacea</taxon>
        <taxon>Multicrustacea</taxon>
        <taxon>Hexanauplia</taxon>
        <taxon>Copepoda</taxon>
        <taxon>Siphonostomatoida</taxon>
        <taxon>Caligidae</taxon>
        <taxon>Lepeophtheirus</taxon>
    </lineage>
</organism>
<evidence type="ECO:0000256" key="2">
    <source>
        <dbReference type="ARBA" id="ARBA00022737"/>
    </source>
</evidence>
<dbReference type="EMBL" id="BT121577">
    <property type="protein sequence ID" value="ADD38507.1"/>
    <property type="molecule type" value="mRNA"/>
</dbReference>
<evidence type="ECO:0000313" key="6">
    <source>
        <dbReference type="EMBL" id="ADD38507.1"/>
    </source>
</evidence>
<name>D3PIX1_LEPSM</name>
<dbReference type="InterPro" id="IPR015943">
    <property type="entry name" value="WD40/YVTN_repeat-like_dom_sf"/>
</dbReference>
<protein>
    <submittedName>
        <fullName evidence="6">p21-activated protein kinase-interacting protein 1-like</fullName>
    </submittedName>
</protein>
<dbReference type="Pfam" id="PF00400">
    <property type="entry name" value="WD40"/>
    <property type="match status" value="2"/>
</dbReference>
<keyword evidence="2" id="KW-0677">Repeat</keyword>
<dbReference type="PROSITE" id="PS50294">
    <property type="entry name" value="WD_REPEATS_REGION"/>
    <property type="match status" value="1"/>
</dbReference>
<dbReference type="InterPro" id="IPR001680">
    <property type="entry name" value="WD40_rpt"/>
</dbReference>
<dbReference type="PROSITE" id="PS00678">
    <property type="entry name" value="WD_REPEATS_1"/>
    <property type="match status" value="1"/>
</dbReference>
<keyword evidence="1 4" id="KW-0853">WD repeat</keyword>
<dbReference type="GO" id="GO:0016301">
    <property type="term" value="F:kinase activity"/>
    <property type="evidence" value="ECO:0007669"/>
    <property type="project" value="UniProtKB-KW"/>
</dbReference>
<evidence type="ECO:0000256" key="4">
    <source>
        <dbReference type="PROSITE-ProRule" id="PRU00221"/>
    </source>
</evidence>
<reference evidence="6" key="1">
    <citation type="submission" date="2010-03" db="EMBL/GenBank/DDBJ databases">
        <title>Atlantic Lepeophtheirus salmonis ESTs and full-length cDNAs.</title>
        <authorList>
            <person name="Yasuike M."/>
            <person name="von Schalburg K."/>
            <person name="Cooper G."/>
            <person name="Leong J."/>
            <person name="Nilsen F."/>
            <person name="Jones S.R.M."/>
            <person name="Koop B.F."/>
        </authorList>
    </citation>
    <scope>NUCLEOTIDE SEQUENCE</scope>
    <source>
        <strain evidence="6">Atlantic form</strain>
        <tissue evidence="6">Mixed tissue</tissue>
    </source>
</reference>
<dbReference type="PANTHER" id="PTHR44675:SF1">
    <property type="entry name" value="P21-ACTIVATED PROTEIN KINASE-INTERACTING PROTEIN 1"/>
    <property type="match status" value="1"/>
</dbReference>
<feature type="region of interest" description="Disordered" evidence="5">
    <location>
        <begin position="344"/>
        <end position="367"/>
    </location>
</feature>
<keyword evidence="6" id="KW-0808">Transferase</keyword>
<dbReference type="Gene3D" id="2.130.10.10">
    <property type="entry name" value="YVTN repeat-like/Quinoprotein amine dehydrogenase"/>
    <property type="match status" value="1"/>
</dbReference>
<keyword evidence="6" id="KW-0418">Kinase</keyword>
<dbReference type="InterPro" id="IPR019775">
    <property type="entry name" value="WD40_repeat_CS"/>
</dbReference>
<dbReference type="InterPro" id="IPR051959">
    <property type="entry name" value="PAK1-Kinase_Regulator"/>
</dbReference>
<proteinExistence type="evidence at transcript level"/>
<accession>D3PIX1</accession>